<geneLocation type="mitochondrion" evidence="2"/>
<keyword evidence="2" id="KW-0496">Mitochondrion</keyword>
<accession>A0A124GMZ3</accession>
<dbReference type="AlphaFoldDB" id="A0A124GMZ3"/>
<gene>
    <name evidence="1" type="ORF">ABT39_MTgene1721</name>
    <name evidence="3" type="ORF">ABT39_MTgene2959</name>
    <name evidence="2" type="ORF">ABT39_MTgene6219</name>
</gene>
<dbReference type="EMBL" id="LKAM01000008">
    <property type="protein sequence ID" value="KUM47213.1"/>
    <property type="molecule type" value="Genomic_DNA"/>
</dbReference>
<dbReference type="EMBL" id="LKAM01000011">
    <property type="protein sequence ID" value="KUM46619.1"/>
    <property type="molecule type" value="Genomic_DNA"/>
</dbReference>
<reference evidence="2" key="1">
    <citation type="journal article" date="2015" name="Genome Biol. Evol.">
        <title>Organellar Genomes of White Spruce (Picea glauca): Assembly and Annotation.</title>
        <authorList>
            <person name="Jackman S.D."/>
            <person name="Warren R.L."/>
            <person name="Gibb E.A."/>
            <person name="Vandervalk B.P."/>
            <person name="Mohamadi H."/>
            <person name="Chu J."/>
            <person name="Raymond A."/>
            <person name="Pleasance S."/>
            <person name="Coope R."/>
            <person name="Wildung M.R."/>
            <person name="Ritland C.E."/>
            <person name="Bousquet J."/>
            <person name="Jones S.J."/>
            <person name="Bohlmann J."/>
            <person name="Birol I."/>
        </authorList>
    </citation>
    <scope>NUCLEOTIDE SEQUENCE [LARGE SCALE GENOMIC DNA]</scope>
    <source>
        <tissue evidence="2">Flushing bud</tissue>
    </source>
</reference>
<proteinExistence type="predicted"/>
<organism evidence="2">
    <name type="scientific">Picea glauca</name>
    <name type="common">White spruce</name>
    <name type="synonym">Pinus glauca</name>
    <dbReference type="NCBI Taxonomy" id="3330"/>
    <lineage>
        <taxon>Eukaryota</taxon>
        <taxon>Viridiplantae</taxon>
        <taxon>Streptophyta</taxon>
        <taxon>Embryophyta</taxon>
        <taxon>Tracheophyta</taxon>
        <taxon>Spermatophyta</taxon>
        <taxon>Pinopsida</taxon>
        <taxon>Pinidae</taxon>
        <taxon>Conifers I</taxon>
        <taxon>Pinales</taxon>
        <taxon>Pinaceae</taxon>
        <taxon>Picea</taxon>
    </lineage>
</organism>
<dbReference type="EMBL" id="LKAM01000002">
    <property type="protein sequence ID" value="KUM49732.1"/>
    <property type="molecule type" value="Genomic_DNA"/>
</dbReference>
<evidence type="ECO:0000313" key="1">
    <source>
        <dbReference type="EMBL" id="KUM46619.1"/>
    </source>
</evidence>
<protein>
    <submittedName>
        <fullName evidence="2">Uncharacterized protein</fullName>
    </submittedName>
</protein>
<evidence type="ECO:0000313" key="2">
    <source>
        <dbReference type="EMBL" id="KUM47213.1"/>
    </source>
</evidence>
<name>A0A124GMZ3_PICGL</name>
<evidence type="ECO:0000313" key="3">
    <source>
        <dbReference type="EMBL" id="KUM49732.1"/>
    </source>
</evidence>
<comment type="caution">
    <text evidence="2">The sequence shown here is derived from an EMBL/GenBank/DDBJ whole genome shotgun (WGS) entry which is preliminary data.</text>
</comment>
<sequence length="106" mass="11807">MLSGGTGNFRTRRGWGKGNELLLGIRNRSIELSDLALKPPDPSNSWDYGRLIPTKKDLNYKVPHQQIKGVGGIIKILGLTRILAWLDSHIRSCVPCPNATGEWDKK</sequence>